<dbReference type="Proteomes" id="UP000185612">
    <property type="component" value="Unassembled WGS sequence"/>
</dbReference>
<dbReference type="Pfam" id="PF19461">
    <property type="entry name" value="DUF5998"/>
    <property type="match status" value="1"/>
</dbReference>
<keyword evidence="2" id="KW-1185">Reference proteome</keyword>
<dbReference type="RefSeq" id="WP_073823251.1">
    <property type="nucleotide sequence ID" value="NZ_MQVS01000002.1"/>
</dbReference>
<gene>
    <name evidence="1" type="ORF">BSZ40_03290</name>
</gene>
<dbReference type="InterPro" id="IPR046040">
    <property type="entry name" value="DUF5998"/>
</dbReference>
<evidence type="ECO:0008006" key="3">
    <source>
        <dbReference type="Google" id="ProtNLM"/>
    </source>
</evidence>
<protein>
    <recommendedName>
        <fullName evidence="3">Phosphodiesterase</fullName>
    </recommendedName>
</protein>
<accession>A0A1Q5PY10</accession>
<proteinExistence type="predicted"/>
<dbReference type="STRING" id="52770.BSZ40_03290"/>
<dbReference type="AlphaFoldDB" id="A0A1Q5PY10"/>
<evidence type="ECO:0000313" key="1">
    <source>
        <dbReference type="EMBL" id="OKL52494.1"/>
    </source>
</evidence>
<dbReference type="InParanoid" id="A0A1Q5PY10"/>
<evidence type="ECO:0000313" key="2">
    <source>
        <dbReference type="Proteomes" id="UP000185612"/>
    </source>
</evidence>
<name>A0A1Q5PY10_9ACTO</name>
<organism evidence="1 2">
    <name type="scientific">Buchananella hordeovulneris</name>
    <dbReference type="NCBI Taxonomy" id="52770"/>
    <lineage>
        <taxon>Bacteria</taxon>
        <taxon>Bacillati</taxon>
        <taxon>Actinomycetota</taxon>
        <taxon>Actinomycetes</taxon>
        <taxon>Actinomycetales</taxon>
        <taxon>Actinomycetaceae</taxon>
        <taxon>Buchananella</taxon>
    </lineage>
</organism>
<dbReference type="OrthoDB" id="3725224at2"/>
<reference evidence="2" key="1">
    <citation type="submission" date="2016-12" db="EMBL/GenBank/DDBJ databases">
        <authorList>
            <person name="Meng X."/>
        </authorList>
    </citation>
    <scope>NUCLEOTIDE SEQUENCE [LARGE SCALE GENOMIC DNA]</scope>
    <source>
        <strain evidence="2">DSM 20732</strain>
    </source>
</reference>
<dbReference type="EMBL" id="MQVS01000002">
    <property type="protein sequence ID" value="OKL52494.1"/>
    <property type="molecule type" value="Genomic_DNA"/>
</dbReference>
<sequence length="183" mass="19699">MNQRLLSELANFDYYPRAAARMLDLALAGESVADMLVQQSTSIDDEAVRRHLNAMVLTPTRLLLLHVDDLDDEAGAIVVSTDAVALSEISALRVSHGLRDPEGPHGGELTEVTLSIGWRSTRQIEVQPKSCGDPECVAEHGWGGVLLNEDVMVRVTAAADGAAQVRRTSEFAAQLARATAGKR</sequence>
<comment type="caution">
    <text evidence="1">The sequence shown here is derived from an EMBL/GenBank/DDBJ whole genome shotgun (WGS) entry which is preliminary data.</text>
</comment>